<feature type="region of interest" description="Disordered" evidence="2">
    <location>
        <begin position="1"/>
        <end position="87"/>
    </location>
</feature>
<feature type="compositionally biased region" description="Low complexity" evidence="2">
    <location>
        <begin position="154"/>
        <end position="177"/>
    </location>
</feature>
<reference evidence="4" key="1">
    <citation type="submission" date="2025-08" db="UniProtKB">
        <authorList>
            <consortium name="RefSeq"/>
        </authorList>
    </citation>
    <scope>IDENTIFICATION</scope>
</reference>
<dbReference type="PANTHER" id="PTHR23216:SF1">
    <property type="entry name" value="NUCLEOLAR AND COILED-BODY PHOSPHOPROTEIN 1"/>
    <property type="match status" value="1"/>
</dbReference>
<protein>
    <submittedName>
        <fullName evidence="4">Uncharacterized protein LOC101853120</fullName>
    </submittedName>
</protein>
<proteinExistence type="inferred from homology"/>
<dbReference type="GeneID" id="101853120"/>
<evidence type="ECO:0000313" key="3">
    <source>
        <dbReference type="Proteomes" id="UP000694888"/>
    </source>
</evidence>
<evidence type="ECO:0000313" key="4">
    <source>
        <dbReference type="RefSeq" id="XP_005108394.1"/>
    </source>
</evidence>
<dbReference type="PANTHER" id="PTHR23216">
    <property type="entry name" value="NUCLEOLAR AND COILED-BODY PHOSPHOPROTEIN 1"/>
    <property type="match status" value="1"/>
</dbReference>
<dbReference type="InterPro" id="IPR002209">
    <property type="entry name" value="Fibroblast_GF_fam"/>
</dbReference>
<dbReference type="Gene3D" id="2.80.10.50">
    <property type="match status" value="1"/>
</dbReference>
<evidence type="ECO:0000256" key="2">
    <source>
        <dbReference type="SAM" id="MobiDB-lite"/>
    </source>
</evidence>
<dbReference type="Proteomes" id="UP000694888">
    <property type="component" value="Unplaced"/>
</dbReference>
<dbReference type="InterPro" id="IPR039191">
    <property type="entry name" value="Nopp140-like"/>
</dbReference>
<feature type="compositionally biased region" description="Low complexity" evidence="2">
    <location>
        <begin position="544"/>
        <end position="564"/>
    </location>
</feature>
<dbReference type="SMART" id="SM00442">
    <property type="entry name" value="FGF"/>
    <property type="match status" value="1"/>
</dbReference>
<dbReference type="Pfam" id="PF00167">
    <property type="entry name" value="FGF"/>
    <property type="match status" value="1"/>
</dbReference>
<evidence type="ECO:0000256" key="1">
    <source>
        <dbReference type="ARBA" id="ARBA00007936"/>
    </source>
</evidence>
<feature type="compositionally biased region" description="Low complexity" evidence="2">
    <location>
        <begin position="115"/>
        <end position="132"/>
    </location>
</feature>
<dbReference type="RefSeq" id="XP_005108394.1">
    <property type="nucleotide sequence ID" value="XM_005108337.3"/>
</dbReference>
<name>A0ABM0K4A0_APLCA</name>
<comment type="similarity">
    <text evidence="1">Belongs to the heparin-binding growth factors family.</text>
</comment>
<accession>A0ABM0K4A0</accession>
<keyword evidence="3" id="KW-1185">Reference proteome</keyword>
<dbReference type="SUPFAM" id="SSF50353">
    <property type="entry name" value="Cytokine"/>
    <property type="match status" value="1"/>
</dbReference>
<feature type="region of interest" description="Disordered" evidence="2">
    <location>
        <begin position="115"/>
        <end position="203"/>
    </location>
</feature>
<feature type="compositionally biased region" description="Basic residues" evidence="2">
    <location>
        <begin position="580"/>
        <end position="609"/>
    </location>
</feature>
<sequence>MLSTAFQLPPNFSIASSSLSSSTYLSSSSSSPTASSSSSPSSSPSPPTTSRRSSSSQRPHRCSSSSSLSSTSSKVVTTRRRPTASNPPLLGAFCRLPFCLLFLLLLVLCAASADSLHPPPSSSSSSSSSSDSTMNHRHTRSNGDSGGGNGEPTSYSRSSSSSSSSSPSSSSSSSSRSDFFLHDQPPREVPQGVQTPDDWHSQSQDRIKFLRAQNDQYLQLHNGMVTGTLQERPDYGIVRFNTHVNHVIIQSFIDPHYLCMNSSGRLYLSKSLSQDCYMKERSLYPNGSYWLYYEFVHHSRPDRKLLLGVDCDSLPGYEANASNQTSRFMYDKVPEEQIKALKQMLQVSQRPAPAEKCTPQPWRAPEKDRRALRQKLKARWCWNIKRISRNTKYIRNCYKKHKQCQAPSELGPADAARPPRAKICVCDILRQMMRKPKRAKRKCLIRKVERYLTHRKLRPDLRRIKLLAQALLKHYQAISRRIRNLTKKKRQREKKDGAAVASEEAEGQDHYPVLKRKRKKSRHRIVKLNQLLDKYQSELVLPPGAESGSGSAGGQSAAGSDGSAPTLSPEFKADLEQLSPKRHRTRHPRKHKGRRRRRRQMARKQKRKLAISSAPD</sequence>
<feature type="compositionally biased region" description="Basic residues" evidence="2">
    <location>
        <begin position="513"/>
        <end position="522"/>
    </location>
</feature>
<feature type="compositionally biased region" description="Low complexity" evidence="2">
    <location>
        <begin position="16"/>
        <end position="76"/>
    </location>
</feature>
<feature type="region of interest" description="Disordered" evidence="2">
    <location>
        <begin position="486"/>
        <end position="522"/>
    </location>
</feature>
<feature type="region of interest" description="Disordered" evidence="2">
    <location>
        <begin position="542"/>
        <end position="616"/>
    </location>
</feature>
<dbReference type="InterPro" id="IPR008996">
    <property type="entry name" value="IL1/FGF"/>
</dbReference>
<organism evidence="3 4">
    <name type="scientific">Aplysia californica</name>
    <name type="common">California sea hare</name>
    <dbReference type="NCBI Taxonomy" id="6500"/>
    <lineage>
        <taxon>Eukaryota</taxon>
        <taxon>Metazoa</taxon>
        <taxon>Spiralia</taxon>
        <taxon>Lophotrochozoa</taxon>
        <taxon>Mollusca</taxon>
        <taxon>Gastropoda</taxon>
        <taxon>Heterobranchia</taxon>
        <taxon>Euthyneura</taxon>
        <taxon>Tectipleura</taxon>
        <taxon>Aplysiida</taxon>
        <taxon>Aplysioidea</taxon>
        <taxon>Aplysiidae</taxon>
        <taxon>Aplysia</taxon>
    </lineage>
</organism>
<dbReference type="InterPro" id="IPR056378">
    <property type="entry name" value="Let-756-like_FGF"/>
</dbReference>
<dbReference type="CDD" id="cd00058">
    <property type="entry name" value="beta-trefoil_FGF"/>
    <property type="match status" value="1"/>
</dbReference>
<gene>
    <name evidence="4" type="primary">LOC101853120</name>
</gene>